<dbReference type="Gene3D" id="3.50.50.60">
    <property type="entry name" value="FAD/NAD(P)-binding domain"/>
    <property type="match status" value="1"/>
</dbReference>
<feature type="domain" description="FAD-binding" evidence="7">
    <location>
        <begin position="293"/>
        <end position="353"/>
    </location>
</feature>
<dbReference type="SUPFAM" id="SSF51905">
    <property type="entry name" value="FAD/NAD(P)-binding domain"/>
    <property type="match status" value="1"/>
</dbReference>
<organism evidence="8 9">
    <name type="scientific">Scytalidium lignicola</name>
    <name type="common">Hyphomycete</name>
    <dbReference type="NCBI Taxonomy" id="5539"/>
    <lineage>
        <taxon>Eukaryota</taxon>
        <taxon>Fungi</taxon>
        <taxon>Dikarya</taxon>
        <taxon>Ascomycota</taxon>
        <taxon>Pezizomycotina</taxon>
        <taxon>Leotiomycetes</taxon>
        <taxon>Leotiomycetes incertae sedis</taxon>
        <taxon>Scytalidium</taxon>
    </lineage>
</organism>
<reference evidence="8 9" key="1">
    <citation type="submission" date="2018-05" db="EMBL/GenBank/DDBJ databases">
        <title>Draft genome sequence of Scytalidium lignicola DSM 105466, a ubiquitous saprotrophic fungus.</title>
        <authorList>
            <person name="Buettner E."/>
            <person name="Gebauer A.M."/>
            <person name="Hofrichter M."/>
            <person name="Liers C."/>
            <person name="Kellner H."/>
        </authorList>
    </citation>
    <scope>NUCLEOTIDE SEQUENCE [LARGE SCALE GENOMIC DNA]</scope>
    <source>
        <strain evidence="8 9">DSM 105466</strain>
    </source>
</reference>
<evidence type="ECO:0000313" key="8">
    <source>
        <dbReference type="EMBL" id="RFU28012.1"/>
    </source>
</evidence>
<dbReference type="Pfam" id="PF01494">
    <property type="entry name" value="FAD_binding_3"/>
    <property type="match status" value="1"/>
</dbReference>
<dbReference type="AlphaFoldDB" id="A0A3E2H458"/>
<evidence type="ECO:0000313" key="9">
    <source>
        <dbReference type="Proteomes" id="UP000258309"/>
    </source>
</evidence>
<keyword evidence="2" id="KW-0285">Flavoprotein</keyword>
<protein>
    <recommendedName>
        <fullName evidence="7">FAD-binding domain-containing protein</fullName>
    </recommendedName>
</protein>
<dbReference type="PRINTS" id="PR00420">
    <property type="entry name" value="RNGMNOXGNASE"/>
</dbReference>
<accession>A0A3E2H458</accession>
<sequence length="393" mass="43559">MHVLIIGAGVTGLLIAHGLEQAGINFSIFESESSASHYRPREWSLGIHWSLPQLEALLPPDLRTKLKETQNDPFLDAPEHDEMRIYNGLDGTILKAMPIPRIIRVSRRKMRAFCSQGIDIKACYGYELVDVQYDEDGATVIFANGERATGTLIIGTDGPRSKVREIILGSEAEVTPMEIVHSNVAVTYGDAEKARFIRSAHPVFSLAVRPGLLSFLSIQDVPDPEDPAHWRFQVVNSWLGKQDESLDSAGRLAELKQKASVMCEPFRSAALWMPDDTNVTYDRMAYWVPVPWDNHDGRVTLAGDAAHPMTPHRGQGLNHAICDASHFVDAMKKVASGAVSLKSAITAYSDEVVRRGADEVLISKQNAIMMLNWDQLMDSPILKRSLDKSDMSN</sequence>
<comment type="cofactor">
    <cofactor evidence="1">
        <name>FAD</name>
        <dbReference type="ChEBI" id="CHEBI:57692"/>
    </cofactor>
</comment>
<evidence type="ECO:0000256" key="6">
    <source>
        <dbReference type="SAM" id="SignalP"/>
    </source>
</evidence>
<dbReference type="OMA" id="WGMSIQW"/>
<dbReference type="OrthoDB" id="47494at2759"/>
<evidence type="ECO:0000256" key="4">
    <source>
        <dbReference type="ARBA" id="ARBA00023002"/>
    </source>
</evidence>
<keyword evidence="9" id="KW-1185">Reference proteome</keyword>
<proteinExistence type="predicted"/>
<feature type="non-terminal residue" evidence="8">
    <location>
        <position position="393"/>
    </location>
</feature>
<evidence type="ECO:0000256" key="2">
    <source>
        <dbReference type="ARBA" id="ARBA00022630"/>
    </source>
</evidence>
<dbReference type="GO" id="GO:0071949">
    <property type="term" value="F:FAD binding"/>
    <property type="evidence" value="ECO:0007669"/>
    <property type="project" value="InterPro"/>
</dbReference>
<comment type="caution">
    <text evidence="8">The sequence shown here is derived from an EMBL/GenBank/DDBJ whole genome shotgun (WGS) entry which is preliminary data.</text>
</comment>
<evidence type="ECO:0000256" key="1">
    <source>
        <dbReference type="ARBA" id="ARBA00001974"/>
    </source>
</evidence>
<dbReference type="STRING" id="5539.A0A3E2H458"/>
<evidence type="ECO:0000259" key="7">
    <source>
        <dbReference type="Pfam" id="PF01494"/>
    </source>
</evidence>
<dbReference type="PANTHER" id="PTHR47178">
    <property type="entry name" value="MONOOXYGENASE, FAD-BINDING"/>
    <property type="match status" value="1"/>
</dbReference>
<name>A0A3E2H458_SCYLI</name>
<dbReference type="InterPro" id="IPR036188">
    <property type="entry name" value="FAD/NAD-bd_sf"/>
</dbReference>
<feature type="non-terminal residue" evidence="8">
    <location>
        <position position="1"/>
    </location>
</feature>
<gene>
    <name evidence="8" type="ORF">B7463_g8318</name>
</gene>
<dbReference type="EMBL" id="NCSJ02000180">
    <property type="protein sequence ID" value="RFU28012.1"/>
    <property type="molecule type" value="Genomic_DNA"/>
</dbReference>
<dbReference type="InterPro" id="IPR002938">
    <property type="entry name" value="FAD-bd"/>
</dbReference>
<keyword evidence="6" id="KW-0732">Signal</keyword>
<dbReference type="PANTHER" id="PTHR47178:SF2">
    <property type="entry name" value="FAD-BINDING DOMAIN-CONTAINING PROTEIN"/>
    <property type="match status" value="1"/>
</dbReference>
<feature type="signal peptide" evidence="6">
    <location>
        <begin position="1"/>
        <end position="16"/>
    </location>
</feature>
<keyword evidence="5" id="KW-0503">Monooxygenase</keyword>
<dbReference type="GO" id="GO:0004497">
    <property type="term" value="F:monooxygenase activity"/>
    <property type="evidence" value="ECO:0007669"/>
    <property type="project" value="UniProtKB-KW"/>
</dbReference>
<evidence type="ECO:0000256" key="3">
    <source>
        <dbReference type="ARBA" id="ARBA00022827"/>
    </source>
</evidence>
<keyword evidence="4" id="KW-0560">Oxidoreductase</keyword>
<dbReference type="Proteomes" id="UP000258309">
    <property type="component" value="Unassembled WGS sequence"/>
</dbReference>
<feature type="chain" id="PRO_5017763150" description="FAD-binding domain-containing protein" evidence="6">
    <location>
        <begin position="17"/>
        <end position="393"/>
    </location>
</feature>
<evidence type="ECO:0000256" key="5">
    <source>
        <dbReference type="ARBA" id="ARBA00023033"/>
    </source>
</evidence>
<keyword evidence="3" id="KW-0274">FAD</keyword>